<proteinExistence type="predicted"/>
<organism evidence="1 2">
    <name type="scientific">Plectonema radiosum NIES-515</name>
    <dbReference type="NCBI Taxonomy" id="2986073"/>
    <lineage>
        <taxon>Bacteria</taxon>
        <taxon>Bacillati</taxon>
        <taxon>Cyanobacteriota</taxon>
        <taxon>Cyanophyceae</taxon>
        <taxon>Oscillatoriophycideae</taxon>
        <taxon>Oscillatoriales</taxon>
        <taxon>Microcoleaceae</taxon>
        <taxon>Plectonema</taxon>
    </lineage>
</organism>
<sequence length="76" mass="8475">MTTHFINAEIDLQETPSELLKAIETELQKEGEPLRWAITSVDVEKESCSVEAVVIKVRRSGGAEERRSGGAEERSF</sequence>
<dbReference type="RefSeq" id="WP_263748953.1">
    <property type="nucleotide sequence ID" value="NZ_JAOWRF010000391.1"/>
</dbReference>
<comment type="caution">
    <text evidence="1">The sequence shown here is derived from an EMBL/GenBank/DDBJ whole genome shotgun (WGS) entry which is preliminary data.</text>
</comment>
<evidence type="ECO:0000313" key="1">
    <source>
        <dbReference type="EMBL" id="MCV3217249.1"/>
    </source>
</evidence>
<reference evidence="1 2" key="1">
    <citation type="submission" date="2022-10" db="EMBL/GenBank/DDBJ databases">
        <title>Identification of biosynthetic pathway for the production of the potent trypsin inhibitor radiosumin.</title>
        <authorList>
            <person name="Fewer D.P."/>
            <person name="Delbaje E."/>
            <person name="Ouyang X."/>
            <person name="Agostino P.D."/>
            <person name="Wahlsten M."/>
            <person name="Jokela J."/>
            <person name="Permi P."/>
            <person name="Haapaniemi E."/>
            <person name="Koistinen H."/>
        </authorList>
    </citation>
    <scope>NUCLEOTIDE SEQUENCE [LARGE SCALE GENOMIC DNA]</scope>
    <source>
        <strain evidence="1 2">NIES-515</strain>
    </source>
</reference>
<evidence type="ECO:0000313" key="2">
    <source>
        <dbReference type="Proteomes" id="UP001526143"/>
    </source>
</evidence>
<accession>A0ABT3B7D7</accession>
<protein>
    <submittedName>
        <fullName evidence="1">Uncharacterized protein</fullName>
    </submittedName>
</protein>
<gene>
    <name evidence="1" type="ORF">OGM63_27695</name>
</gene>
<name>A0ABT3B7D7_9CYAN</name>
<dbReference type="Proteomes" id="UP001526143">
    <property type="component" value="Unassembled WGS sequence"/>
</dbReference>
<dbReference type="EMBL" id="JAOWRF010000391">
    <property type="protein sequence ID" value="MCV3217249.1"/>
    <property type="molecule type" value="Genomic_DNA"/>
</dbReference>
<keyword evidence="2" id="KW-1185">Reference proteome</keyword>